<evidence type="ECO:0000313" key="2">
    <source>
        <dbReference type="EMBL" id="KAK7485079.1"/>
    </source>
</evidence>
<evidence type="ECO:0000313" key="3">
    <source>
        <dbReference type="Proteomes" id="UP001519460"/>
    </source>
</evidence>
<proteinExistence type="predicted"/>
<feature type="compositionally biased region" description="Basic and acidic residues" evidence="1">
    <location>
        <begin position="267"/>
        <end position="276"/>
    </location>
</feature>
<keyword evidence="3" id="KW-1185">Reference proteome</keyword>
<protein>
    <submittedName>
        <fullName evidence="2">Uncharacterized protein</fullName>
    </submittedName>
</protein>
<sequence>MAEGRADGSSRQFKSTQGSPARDPAWIASRLSDDDDLLDLGEDRFPQQPQHSRLQIDYETAREFGSHNATNFDAARLSLPNVTSQISARDTISGNRGSTNVHQVYGTDARESDRGENIPDLLGGGDPTFIAMDPPSNSKSARSREHTLEALHGASETSPLKSSVPNGDTNIVPSLHDGRKRQFGFGHPAVAVQVVNEGQTTCGSVIDYTDDTENSGNTRDSSPRHAEVVYARGGMAREVMLDSFPPPPYRGMRDSGVGSGEGPRQGARPEGEEIHCHSGTSRRNMTDKLARRQLMAVLVLCVLFMIGETIGELHRKHVSFLREKLLRLMHLFNTLYSSAPAEVLVQIPAVLSL</sequence>
<feature type="region of interest" description="Disordered" evidence="1">
    <location>
        <begin position="133"/>
        <end position="166"/>
    </location>
</feature>
<feature type="region of interest" description="Disordered" evidence="1">
    <location>
        <begin position="244"/>
        <end position="283"/>
    </location>
</feature>
<gene>
    <name evidence="2" type="ORF">BaRGS_00023718</name>
</gene>
<feature type="region of interest" description="Disordered" evidence="1">
    <location>
        <begin position="1"/>
        <end position="30"/>
    </location>
</feature>
<name>A0ABD0KD85_9CAEN</name>
<feature type="compositionally biased region" description="Polar residues" evidence="1">
    <location>
        <begin position="9"/>
        <end position="19"/>
    </location>
</feature>
<accession>A0ABD0KD85</accession>
<reference evidence="2 3" key="1">
    <citation type="journal article" date="2023" name="Sci. Data">
        <title>Genome assembly of the Korean intertidal mud-creeper Batillaria attramentaria.</title>
        <authorList>
            <person name="Patra A.K."/>
            <person name="Ho P.T."/>
            <person name="Jun S."/>
            <person name="Lee S.J."/>
            <person name="Kim Y."/>
            <person name="Won Y.J."/>
        </authorList>
    </citation>
    <scope>NUCLEOTIDE SEQUENCE [LARGE SCALE GENOMIC DNA]</scope>
    <source>
        <strain evidence="2">Wonlab-2016</strain>
    </source>
</reference>
<dbReference type="Proteomes" id="UP001519460">
    <property type="component" value="Unassembled WGS sequence"/>
</dbReference>
<evidence type="ECO:0000256" key="1">
    <source>
        <dbReference type="SAM" id="MobiDB-lite"/>
    </source>
</evidence>
<comment type="caution">
    <text evidence="2">The sequence shown here is derived from an EMBL/GenBank/DDBJ whole genome shotgun (WGS) entry which is preliminary data.</text>
</comment>
<feature type="region of interest" description="Disordered" evidence="1">
    <location>
        <begin position="107"/>
        <end position="126"/>
    </location>
</feature>
<dbReference type="AlphaFoldDB" id="A0ABD0KD85"/>
<feature type="compositionally biased region" description="Polar residues" evidence="1">
    <location>
        <begin position="155"/>
        <end position="166"/>
    </location>
</feature>
<organism evidence="2 3">
    <name type="scientific">Batillaria attramentaria</name>
    <dbReference type="NCBI Taxonomy" id="370345"/>
    <lineage>
        <taxon>Eukaryota</taxon>
        <taxon>Metazoa</taxon>
        <taxon>Spiralia</taxon>
        <taxon>Lophotrochozoa</taxon>
        <taxon>Mollusca</taxon>
        <taxon>Gastropoda</taxon>
        <taxon>Caenogastropoda</taxon>
        <taxon>Sorbeoconcha</taxon>
        <taxon>Cerithioidea</taxon>
        <taxon>Batillariidae</taxon>
        <taxon>Batillaria</taxon>
    </lineage>
</organism>
<dbReference type="EMBL" id="JACVVK020000200">
    <property type="protein sequence ID" value="KAK7485079.1"/>
    <property type="molecule type" value="Genomic_DNA"/>
</dbReference>
<feature type="compositionally biased region" description="Basic and acidic residues" evidence="1">
    <location>
        <begin position="108"/>
        <end position="117"/>
    </location>
</feature>